<accession>A0A8S2WUL8</accession>
<comment type="caution">
    <text evidence="2">The sequence shown here is derived from an EMBL/GenBank/DDBJ whole genome shotgun (WGS) entry which is preliminary data.</text>
</comment>
<organism evidence="2 3">
    <name type="scientific">Rotaria magnacalcarata</name>
    <dbReference type="NCBI Taxonomy" id="392030"/>
    <lineage>
        <taxon>Eukaryota</taxon>
        <taxon>Metazoa</taxon>
        <taxon>Spiralia</taxon>
        <taxon>Gnathifera</taxon>
        <taxon>Rotifera</taxon>
        <taxon>Eurotatoria</taxon>
        <taxon>Bdelloidea</taxon>
        <taxon>Philodinida</taxon>
        <taxon>Philodinidae</taxon>
        <taxon>Rotaria</taxon>
    </lineage>
</organism>
<feature type="non-terminal residue" evidence="2">
    <location>
        <position position="1"/>
    </location>
</feature>
<protein>
    <submittedName>
        <fullName evidence="2">Uncharacterized protein</fullName>
    </submittedName>
</protein>
<name>A0A8S2WUL8_9BILA</name>
<evidence type="ECO:0000313" key="3">
    <source>
        <dbReference type="Proteomes" id="UP000681720"/>
    </source>
</evidence>
<reference evidence="2" key="1">
    <citation type="submission" date="2021-02" db="EMBL/GenBank/DDBJ databases">
        <authorList>
            <person name="Nowell W R."/>
        </authorList>
    </citation>
    <scope>NUCLEOTIDE SEQUENCE</scope>
</reference>
<evidence type="ECO:0000313" key="1">
    <source>
        <dbReference type="EMBL" id="CAF4338389.1"/>
    </source>
</evidence>
<dbReference type="EMBL" id="CAJOBJ010071726">
    <property type="protein sequence ID" value="CAF4463201.1"/>
    <property type="molecule type" value="Genomic_DNA"/>
</dbReference>
<dbReference type="EMBL" id="CAJOBH010042925">
    <property type="protein sequence ID" value="CAF4338389.1"/>
    <property type="molecule type" value="Genomic_DNA"/>
</dbReference>
<gene>
    <name evidence="1" type="ORF">BYL167_LOCUS28999</name>
    <name evidence="2" type="ORF">GIL414_LOCUS32975</name>
</gene>
<evidence type="ECO:0000313" key="2">
    <source>
        <dbReference type="EMBL" id="CAF4463201.1"/>
    </source>
</evidence>
<proteinExistence type="predicted"/>
<dbReference type="AlphaFoldDB" id="A0A8S2WUL8"/>
<dbReference type="Proteomes" id="UP000681967">
    <property type="component" value="Unassembled WGS sequence"/>
</dbReference>
<sequence>MKFAVNLWDLAQKSSTPDTQKSAKRILTFIETRSDHDQAFKRLSDLISSTSNDT</sequence>
<dbReference type="Proteomes" id="UP000681720">
    <property type="component" value="Unassembled WGS sequence"/>
</dbReference>